<evidence type="ECO:0000313" key="2">
    <source>
        <dbReference type="EMBL" id="SFI70239.1"/>
    </source>
</evidence>
<sequence>MIWDALSTLIGLAVLAWAYGSAGELHRANFRQWIAGHFERAKPISLKLLIRTGFVLTGTLTATIVYFSGLEIYKFQTSLEPLARKEVFTLLVNVFNLLAYSVASFALFLTLLKPVRPARVPLILTEGQPITISLRAEPDIEAFKEAMKKGITMTIGVENGELYIDAQNLDGFSFTKS</sequence>
<name>A0A1I3KCK6_9PSED</name>
<feature type="transmembrane region" description="Helical" evidence="1">
    <location>
        <begin position="6"/>
        <end position="27"/>
    </location>
</feature>
<keyword evidence="1" id="KW-0472">Membrane</keyword>
<keyword evidence="1" id="KW-0812">Transmembrane</keyword>
<dbReference type="EMBL" id="FOQL01000003">
    <property type="protein sequence ID" value="SFI70239.1"/>
    <property type="molecule type" value="Genomic_DNA"/>
</dbReference>
<dbReference type="RefSeq" id="WP_090242867.1">
    <property type="nucleotide sequence ID" value="NZ_FOQL01000003.1"/>
</dbReference>
<gene>
    <name evidence="2" type="ORF">SAMN05216206_2783</name>
</gene>
<protein>
    <submittedName>
        <fullName evidence="2">Uncharacterized protein</fullName>
    </submittedName>
</protein>
<evidence type="ECO:0000256" key="1">
    <source>
        <dbReference type="SAM" id="Phobius"/>
    </source>
</evidence>
<evidence type="ECO:0000313" key="3">
    <source>
        <dbReference type="Proteomes" id="UP000243606"/>
    </source>
</evidence>
<organism evidence="2 3">
    <name type="scientific">Pseudomonas guineae</name>
    <dbReference type="NCBI Taxonomy" id="425504"/>
    <lineage>
        <taxon>Bacteria</taxon>
        <taxon>Pseudomonadati</taxon>
        <taxon>Pseudomonadota</taxon>
        <taxon>Gammaproteobacteria</taxon>
        <taxon>Pseudomonadales</taxon>
        <taxon>Pseudomonadaceae</taxon>
        <taxon>Pseudomonas</taxon>
    </lineage>
</organism>
<feature type="transmembrane region" description="Helical" evidence="1">
    <location>
        <begin position="48"/>
        <end position="67"/>
    </location>
</feature>
<dbReference type="AlphaFoldDB" id="A0A1I3KCK6"/>
<proteinExistence type="predicted"/>
<dbReference type="Proteomes" id="UP000243606">
    <property type="component" value="Unassembled WGS sequence"/>
</dbReference>
<keyword evidence="3" id="KW-1185">Reference proteome</keyword>
<keyword evidence="1" id="KW-1133">Transmembrane helix</keyword>
<reference evidence="3" key="1">
    <citation type="submission" date="2016-10" db="EMBL/GenBank/DDBJ databases">
        <authorList>
            <person name="Varghese N."/>
            <person name="Submissions S."/>
        </authorList>
    </citation>
    <scope>NUCLEOTIDE SEQUENCE [LARGE SCALE GENOMIC DNA]</scope>
    <source>
        <strain evidence="3">LMG 24016</strain>
    </source>
</reference>
<feature type="transmembrane region" description="Helical" evidence="1">
    <location>
        <begin position="87"/>
        <end position="112"/>
    </location>
</feature>
<accession>A0A1I3KCK6</accession>
<dbReference type="OrthoDB" id="9981990at2"/>